<evidence type="ECO:0000313" key="2">
    <source>
        <dbReference type="EMBL" id="AQZ50663.1"/>
    </source>
</evidence>
<feature type="region of interest" description="Disordered" evidence="1">
    <location>
        <begin position="1"/>
        <end position="66"/>
    </location>
</feature>
<evidence type="ECO:0000256" key="1">
    <source>
        <dbReference type="SAM" id="MobiDB-lite"/>
    </source>
</evidence>
<dbReference type="KEGG" id="mmed:Mame_01295"/>
<dbReference type="RefSeq" id="WP_018065226.1">
    <property type="nucleotide sequence ID" value="NZ_AQWH01000011.1"/>
</dbReference>
<dbReference type="STRING" id="1122214.Mame_01295"/>
<keyword evidence="3" id="KW-1185">Reference proteome</keyword>
<dbReference type="OrthoDB" id="7917062at2"/>
<reference evidence="2 3" key="1">
    <citation type="submission" date="2017-03" db="EMBL/GenBank/DDBJ databases">
        <title>Foreign affairs: Plasmid Transfer between Roseobacters and Rhizobia.</title>
        <authorList>
            <person name="Bartling P."/>
            <person name="Bunk B."/>
            <person name="Overmann J."/>
            <person name="Brinkmann H."/>
            <person name="Petersen J."/>
        </authorList>
    </citation>
    <scope>NUCLEOTIDE SEQUENCE [LARGE SCALE GENOMIC DNA]</scope>
    <source>
        <strain evidence="2 3">MACL11</strain>
    </source>
</reference>
<accession>A0A1U9YYZ1</accession>
<name>A0A1U9YYZ1_9HYPH</name>
<sequence>MKSTQKPPLRSRGFIGAKPASSVTADTAPQKLTGPAKSRGVNRPNPTSTPKGLEDNIPPRPKWRIK</sequence>
<protein>
    <submittedName>
        <fullName evidence="2">Uncharacterized protein</fullName>
    </submittedName>
</protein>
<organism evidence="2 3">
    <name type="scientific">Martelella mediterranea DSM 17316</name>
    <dbReference type="NCBI Taxonomy" id="1122214"/>
    <lineage>
        <taxon>Bacteria</taxon>
        <taxon>Pseudomonadati</taxon>
        <taxon>Pseudomonadota</taxon>
        <taxon>Alphaproteobacteria</taxon>
        <taxon>Hyphomicrobiales</taxon>
        <taxon>Aurantimonadaceae</taxon>
        <taxon>Martelella</taxon>
    </lineage>
</organism>
<gene>
    <name evidence="2" type="ORF">Mame_01295</name>
</gene>
<evidence type="ECO:0000313" key="3">
    <source>
        <dbReference type="Proteomes" id="UP000191135"/>
    </source>
</evidence>
<dbReference type="AlphaFoldDB" id="A0A1U9YYZ1"/>
<dbReference type="Proteomes" id="UP000191135">
    <property type="component" value="Chromosome"/>
</dbReference>
<dbReference type="EMBL" id="CP020330">
    <property type="protein sequence ID" value="AQZ50663.1"/>
    <property type="molecule type" value="Genomic_DNA"/>
</dbReference>
<proteinExistence type="predicted"/>